<protein>
    <submittedName>
        <fullName evidence="10">Dolichyl-phosphate-mannose--protein mannosyltransferase</fullName>
    </submittedName>
</protein>
<evidence type="ECO:0000256" key="2">
    <source>
        <dbReference type="ARBA" id="ARBA00022475"/>
    </source>
</evidence>
<dbReference type="Proteomes" id="UP000290849">
    <property type="component" value="Unassembled WGS sequence"/>
</dbReference>
<dbReference type="InterPro" id="IPR050297">
    <property type="entry name" value="LipidA_mod_glycosyltrf_83"/>
</dbReference>
<gene>
    <name evidence="10" type="ORF">C7R54_12080</name>
</gene>
<dbReference type="GO" id="GO:0010041">
    <property type="term" value="P:response to iron(III) ion"/>
    <property type="evidence" value="ECO:0007669"/>
    <property type="project" value="TreeGrafter"/>
</dbReference>
<dbReference type="AlphaFoldDB" id="A0A4Q1HK21"/>
<evidence type="ECO:0000256" key="5">
    <source>
        <dbReference type="ARBA" id="ARBA00022692"/>
    </source>
</evidence>
<feature type="transmembrane region" description="Helical" evidence="8">
    <location>
        <begin position="96"/>
        <end position="113"/>
    </location>
</feature>
<feature type="transmembrane region" description="Helical" evidence="8">
    <location>
        <begin position="312"/>
        <end position="334"/>
    </location>
</feature>
<sequence>MPAGQQSGLRRWIASPSNLVIYLGTGVWLLFLIWMRPLTLPDEGRYGGVAWEMLKSGAHLVPTLDGMPFFHKPPLYYWMAEGAYAIFGPHVWAARLPSWLAAWAVAMGLYTFLRRWRGNTVAVVGLLALVTQPFFFGAAQFANLDMLVAGLIGVTTLAAASVVMRAYAGKPYRALSLLVGLLAGLGVLAKGLIGLVLPGAILVLWIVLRRRWRGFAALLWPPALAVFLAVTLPWFWVMQTRFPDFLHYFFIYQQFERFAATGFNNVQPFWFYVPVVAAMALPWTLWLGGVIRKDFWRQAAPETATAAATPDAVAAADVRWLMICWVGVILLFFSLPASKLIGYILPLLPAVAALAAEVIGAGLGDAGKNPGRSSKNLSLSLSIAVLFCVAGTVVATYKAKPNSVDLGRSARVEMDPTDTLIALHSYPYDLPMALRLTSPMWVVDDWTQPDIPLRDNWRKELYDAGQFDGDAMQRNLISEHEMTRRLCASTVDDTYWVWGEPANDSARYAILQGRAPAYADTRRALWRIDVNADFRQSHCASVQSLARN</sequence>
<dbReference type="GO" id="GO:0016763">
    <property type="term" value="F:pentosyltransferase activity"/>
    <property type="evidence" value="ECO:0007669"/>
    <property type="project" value="TreeGrafter"/>
</dbReference>
<name>A0A4Q1HK21_9BURK</name>
<comment type="caution">
    <text evidence="10">The sequence shown here is derived from an EMBL/GenBank/DDBJ whole genome shotgun (WGS) entry which is preliminary data.</text>
</comment>
<dbReference type="GO" id="GO:0009103">
    <property type="term" value="P:lipopolysaccharide biosynthetic process"/>
    <property type="evidence" value="ECO:0007669"/>
    <property type="project" value="UniProtKB-ARBA"/>
</dbReference>
<keyword evidence="7 8" id="KW-0472">Membrane</keyword>
<accession>A0A4Q1HK21</accession>
<dbReference type="RefSeq" id="WP_129151043.1">
    <property type="nucleotide sequence ID" value="NZ_JBHSDO010000014.1"/>
</dbReference>
<dbReference type="OrthoDB" id="9775035at2"/>
<dbReference type="PANTHER" id="PTHR33908:SF3">
    <property type="entry name" value="UNDECAPRENYL PHOSPHATE-ALPHA-4-AMINO-4-DEOXY-L-ARABINOSE ARABINOSYL TRANSFERASE"/>
    <property type="match status" value="1"/>
</dbReference>
<keyword evidence="6 8" id="KW-1133">Transmembrane helix</keyword>
<comment type="subcellular location">
    <subcellularLocation>
        <location evidence="1">Cell membrane</location>
        <topology evidence="1">Multi-pass membrane protein</topology>
    </subcellularLocation>
</comment>
<evidence type="ECO:0000256" key="6">
    <source>
        <dbReference type="ARBA" id="ARBA00022989"/>
    </source>
</evidence>
<evidence type="ECO:0000256" key="1">
    <source>
        <dbReference type="ARBA" id="ARBA00004651"/>
    </source>
</evidence>
<evidence type="ECO:0000313" key="10">
    <source>
        <dbReference type="EMBL" id="RXN90253.1"/>
    </source>
</evidence>
<dbReference type="InterPro" id="IPR038731">
    <property type="entry name" value="RgtA/B/C-like"/>
</dbReference>
<dbReference type="GO" id="GO:0005886">
    <property type="term" value="C:plasma membrane"/>
    <property type="evidence" value="ECO:0007669"/>
    <property type="project" value="UniProtKB-SubCell"/>
</dbReference>
<organism evidence="10 11">
    <name type="scientific">Achromobacter aloeverae</name>
    <dbReference type="NCBI Taxonomy" id="1750518"/>
    <lineage>
        <taxon>Bacteria</taxon>
        <taxon>Pseudomonadati</taxon>
        <taxon>Pseudomonadota</taxon>
        <taxon>Betaproteobacteria</taxon>
        <taxon>Burkholderiales</taxon>
        <taxon>Alcaligenaceae</taxon>
        <taxon>Achromobacter</taxon>
    </lineage>
</organism>
<keyword evidence="11" id="KW-1185">Reference proteome</keyword>
<dbReference type="EMBL" id="PYAL01000003">
    <property type="protein sequence ID" value="RXN90253.1"/>
    <property type="molecule type" value="Genomic_DNA"/>
</dbReference>
<feature type="transmembrane region" description="Helical" evidence="8">
    <location>
        <begin position="147"/>
        <end position="168"/>
    </location>
</feature>
<proteinExistence type="predicted"/>
<reference evidence="10 11" key="1">
    <citation type="journal article" date="2017" name="Int. J. Syst. Evol. Microbiol.">
        <title>Achromobacter aloeverae sp. nov., isolated from the root of Aloe vera (L.) Burm.f.</title>
        <authorList>
            <person name="Kuncharoen N."/>
            <person name="Muramatsu Y."/>
            <person name="Shibata C."/>
            <person name="Kamakura Y."/>
            <person name="Nakagawa Y."/>
            <person name="Tanasupawat S."/>
        </authorList>
    </citation>
    <scope>NUCLEOTIDE SEQUENCE [LARGE SCALE GENOMIC DNA]</scope>
    <source>
        <strain evidence="10 11">AVA-1</strain>
    </source>
</reference>
<keyword evidence="4 10" id="KW-0808">Transferase</keyword>
<feature type="transmembrane region" description="Helical" evidence="8">
    <location>
        <begin position="340"/>
        <end position="364"/>
    </location>
</feature>
<evidence type="ECO:0000256" key="4">
    <source>
        <dbReference type="ARBA" id="ARBA00022679"/>
    </source>
</evidence>
<feature type="domain" description="Glycosyltransferase RgtA/B/C/D-like" evidence="9">
    <location>
        <begin position="71"/>
        <end position="235"/>
    </location>
</feature>
<keyword evidence="3 10" id="KW-0328">Glycosyltransferase</keyword>
<feature type="transmembrane region" description="Helical" evidence="8">
    <location>
        <begin position="376"/>
        <end position="397"/>
    </location>
</feature>
<evidence type="ECO:0000256" key="7">
    <source>
        <dbReference type="ARBA" id="ARBA00023136"/>
    </source>
</evidence>
<keyword evidence="2" id="KW-1003">Cell membrane</keyword>
<evidence type="ECO:0000256" key="3">
    <source>
        <dbReference type="ARBA" id="ARBA00022676"/>
    </source>
</evidence>
<feature type="transmembrane region" description="Helical" evidence="8">
    <location>
        <begin position="120"/>
        <end position="141"/>
    </location>
</feature>
<feature type="transmembrane region" description="Helical" evidence="8">
    <location>
        <begin position="12"/>
        <end position="35"/>
    </location>
</feature>
<feature type="transmembrane region" description="Helical" evidence="8">
    <location>
        <begin position="214"/>
        <end position="238"/>
    </location>
</feature>
<feature type="transmembrane region" description="Helical" evidence="8">
    <location>
        <begin position="269"/>
        <end position="291"/>
    </location>
</feature>
<evidence type="ECO:0000259" key="9">
    <source>
        <dbReference type="Pfam" id="PF13231"/>
    </source>
</evidence>
<feature type="transmembrane region" description="Helical" evidence="8">
    <location>
        <begin position="175"/>
        <end position="208"/>
    </location>
</feature>
<evidence type="ECO:0000313" key="11">
    <source>
        <dbReference type="Proteomes" id="UP000290849"/>
    </source>
</evidence>
<evidence type="ECO:0000256" key="8">
    <source>
        <dbReference type="SAM" id="Phobius"/>
    </source>
</evidence>
<dbReference type="PANTHER" id="PTHR33908">
    <property type="entry name" value="MANNOSYLTRANSFERASE YKCB-RELATED"/>
    <property type="match status" value="1"/>
</dbReference>
<keyword evidence="5 8" id="KW-0812">Transmembrane</keyword>
<dbReference type="Pfam" id="PF13231">
    <property type="entry name" value="PMT_2"/>
    <property type="match status" value="1"/>
</dbReference>